<dbReference type="Proteomes" id="UP001556367">
    <property type="component" value="Unassembled WGS sequence"/>
</dbReference>
<evidence type="ECO:0000259" key="2">
    <source>
        <dbReference type="PROSITE" id="PS50086"/>
    </source>
</evidence>
<dbReference type="PROSITE" id="PS50086">
    <property type="entry name" value="TBC_RABGAP"/>
    <property type="match status" value="1"/>
</dbReference>
<accession>A0ABR3J7Y2</accession>
<feature type="compositionally biased region" description="Low complexity" evidence="1">
    <location>
        <begin position="192"/>
        <end position="212"/>
    </location>
</feature>
<feature type="compositionally biased region" description="Pro residues" evidence="1">
    <location>
        <begin position="1"/>
        <end position="10"/>
    </location>
</feature>
<dbReference type="Gene3D" id="1.10.8.270">
    <property type="entry name" value="putative rabgap domain of human tbc1 domain family member 14 like domains"/>
    <property type="match status" value="1"/>
</dbReference>
<feature type="domain" description="Rab-GAP TBC" evidence="2">
    <location>
        <begin position="362"/>
        <end position="505"/>
    </location>
</feature>
<dbReference type="EMBL" id="JASNQZ010000011">
    <property type="protein sequence ID" value="KAL0951578.1"/>
    <property type="molecule type" value="Genomic_DNA"/>
</dbReference>
<feature type="region of interest" description="Disordered" evidence="1">
    <location>
        <begin position="255"/>
        <end position="298"/>
    </location>
</feature>
<dbReference type="PANTHER" id="PTHR47219:SF15">
    <property type="entry name" value="TBC1 DOMAIN FAMILY MEMBER 12 ISOFORM X1"/>
    <property type="match status" value="1"/>
</dbReference>
<proteinExistence type="predicted"/>
<feature type="region of interest" description="Disordered" evidence="1">
    <location>
        <begin position="1"/>
        <end position="25"/>
    </location>
</feature>
<sequence length="505" mass="56186">MHTIYPPPTLSPSSPDHHDEARSFSMASYDLDDAFSDGDDVIQDNFTLSRDAVREEFNKSRDASWDDPDATPMPSGSGFFEAQDTSMTTIELDDSARSSPEHSTSRRSRSPIHELPTDFSHISLSEHEPSRSEPPPEDEEPSGHDPFANGHTSPHATDEVEPYPHVIIDVSKTPGNRVSITSDSRSPSLDGSTRSRTPPTPPTSRSLPSTSLHSPADGNSSASLNTALSQPTPEIPQSTGLIPALPNAAAANATLAAPQKPNGHRPTRSTGPSMFEKVRSKTRPTFLPPKNRTEDRKHMADWESMMKQSRAAAEKKRKALQDRRLARERKIEESLHIWERDILPDWKAVRTNRTLRKLWWKGIPTKLRASMWEKAVGNTLALSKENYRSYLARAKRALSSGVFPAETLAQIEADILTTLPSLHIFHPEIGPMHNDLKDMLCAWTVSRSDEGLGYVPGASKIAAMFLLNMPPQQGFIVMRNLLERHCMRSFFGGENAKDDVEAYYR</sequence>
<feature type="region of interest" description="Disordered" evidence="1">
    <location>
        <begin position="56"/>
        <end position="241"/>
    </location>
</feature>
<gene>
    <name evidence="3" type="ORF">HGRIS_008260</name>
</gene>
<feature type="compositionally biased region" description="Polar residues" evidence="1">
    <location>
        <begin position="173"/>
        <end position="191"/>
    </location>
</feature>
<dbReference type="Pfam" id="PF00566">
    <property type="entry name" value="RabGAP-TBC"/>
    <property type="match status" value="1"/>
</dbReference>
<organism evidence="3 4">
    <name type="scientific">Hohenbuehelia grisea</name>
    <dbReference type="NCBI Taxonomy" id="104357"/>
    <lineage>
        <taxon>Eukaryota</taxon>
        <taxon>Fungi</taxon>
        <taxon>Dikarya</taxon>
        <taxon>Basidiomycota</taxon>
        <taxon>Agaricomycotina</taxon>
        <taxon>Agaricomycetes</taxon>
        <taxon>Agaricomycetidae</taxon>
        <taxon>Agaricales</taxon>
        <taxon>Pleurotineae</taxon>
        <taxon>Pleurotaceae</taxon>
        <taxon>Hohenbuehelia</taxon>
    </lineage>
</organism>
<evidence type="ECO:0000256" key="1">
    <source>
        <dbReference type="SAM" id="MobiDB-lite"/>
    </source>
</evidence>
<name>A0ABR3J7Y2_9AGAR</name>
<dbReference type="PANTHER" id="PTHR47219">
    <property type="entry name" value="RAB GTPASE-ACTIVATING PROTEIN 1-LIKE"/>
    <property type="match status" value="1"/>
</dbReference>
<dbReference type="InterPro" id="IPR035969">
    <property type="entry name" value="Rab-GAP_TBC_sf"/>
</dbReference>
<dbReference type="SUPFAM" id="SSF47923">
    <property type="entry name" value="Ypt/Rab-GAP domain of gyp1p"/>
    <property type="match status" value="1"/>
</dbReference>
<dbReference type="InterPro" id="IPR000195">
    <property type="entry name" value="Rab-GAP-TBC_dom"/>
</dbReference>
<keyword evidence="4" id="KW-1185">Reference proteome</keyword>
<feature type="compositionally biased region" description="Polar residues" evidence="1">
    <location>
        <begin position="217"/>
        <end position="240"/>
    </location>
</feature>
<dbReference type="Gene3D" id="1.10.10.750">
    <property type="entry name" value="Ypt/Rab-GAP domain of gyp1p, domain 1"/>
    <property type="match status" value="1"/>
</dbReference>
<evidence type="ECO:0000313" key="4">
    <source>
        <dbReference type="Proteomes" id="UP001556367"/>
    </source>
</evidence>
<comment type="caution">
    <text evidence="3">The sequence shown here is derived from an EMBL/GenBank/DDBJ whole genome shotgun (WGS) entry which is preliminary data.</text>
</comment>
<dbReference type="InterPro" id="IPR050302">
    <property type="entry name" value="Rab_GAP_TBC_domain"/>
</dbReference>
<protein>
    <recommendedName>
        <fullName evidence="2">Rab-GAP TBC domain-containing protein</fullName>
    </recommendedName>
</protein>
<reference evidence="4" key="1">
    <citation type="submission" date="2024-06" db="EMBL/GenBank/DDBJ databases">
        <title>Multi-omics analyses provide insights into the biosynthesis of the anticancer antibiotic pleurotin in Hohenbuehelia grisea.</title>
        <authorList>
            <person name="Weaver J.A."/>
            <person name="Alberti F."/>
        </authorList>
    </citation>
    <scope>NUCLEOTIDE SEQUENCE [LARGE SCALE GENOMIC DNA]</scope>
    <source>
        <strain evidence="4">T-177</strain>
    </source>
</reference>
<feature type="compositionally biased region" description="Basic and acidic residues" evidence="1">
    <location>
        <begin position="94"/>
        <end position="104"/>
    </location>
</feature>
<evidence type="ECO:0000313" key="3">
    <source>
        <dbReference type="EMBL" id="KAL0951578.1"/>
    </source>
</evidence>